<comment type="caution">
    <text evidence="13">The sequence shown here is derived from an EMBL/GenBank/DDBJ whole genome shotgun (WGS) entry which is preliminary data.</text>
</comment>
<keyword evidence="1" id="KW-0540">Nuclease</keyword>
<evidence type="ECO:0000256" key="6">
    <source>
        <dbReference type="ARBA" id="ARBA00022908"/>
    </source>
</evidence>
<evidence type="ECO:0000256" key="4">
    <source>
        <dbReference type="ARBA" id="ARBA00022801"/>
    </source>
</evidence>
<keyword evidence="5" id="KW-0460">Magnesium</keyword>
<dbReference type="InterPro" id="IPR057670">
    <property type="entry name" value="SH3_retrovirus"/>
</dbReference>
<keyword evidence="10" id="KW-0511">Multifunctional enzyme</keyword>
<feature type="region of interest" description="Disordered" evidence="11">
    <location>
        <begin position="20"/>
        <end position="41"/>
    </location>
</feature>
<keyword evidence="7" id="KW-0695">RNA-directed DNA polymerase</keyword>
<keyword evidence="8" id="KW-0548">Nucleotidyltransferase</keyword>
<dbReference type="PANTHER" id="PTHR42648:SF11">
    <property type="entry name" value="TRANSPOSON TY4-P GAG-POL POLYPROTEIN"/>
    <property type="match status" value="1"/>
</dbReference>
<evidence type="ECO:0000256" key="8">
    <source>
        <dbReference type="ARBA" id="ARBA00022932"/>
    </source>
</evidence>
<evidence type="ECO:0000313" key="13">
    <source>
        <dbReference type="EMBL" id="GBN59080.1"/>
    </source>
</evidence>
<dbReference type="InterPro" id="IPR012337">
    <property type="entry name" value="RNaseH-like_sf"/>
</dbReference>
<evidence type="ECO:0000259" key="12">
    <source>
        <dbReference type="PROSITE" id="PS50994"/>
    </source>
</evidence>
<dbReference type="GO" id="GO:0042575">
    <property type="term" value="C:DNA polymerase complex"/>
    <property type="evidence" value="ECO:0007669"/>
    <property type="project" value="UniProtKB-ARBA"/>
</dbReference>
<dbReference type="PANTHER" id="PTHR42648">
    <property type="entry name" value="TRANSPOSASE, PUTATIVE-RELATED"/>
    <property type="match status" value="1"/>
</dbReference>
<keyword evidence="9" id="KW-0233">DNA recombination</keyword>
<dbReference type="PROSITE" id="PS50994">
    <property type="entry name" value="INTEGRASE"/>
    <property type="match status" value="1"/>
</dbReference>
<dbReference type="GO" id="GO:0003676">
    <property type="term" value="F:nucleic acid binding"/>
    <property type="evidence" value="ECO:0007669"/>
    <property type="project" value="InterPro"/>
</dbReference>
<keyword evidence="6" id="KW-0229">DNA integration</keyword>
<evidence type="ECO:0000256" key="1">
    <source>
        <dbReference type="ARBA" id="ARBA00022722"/>
    </source>
</evidence>
<dbReference type="GO" id="GO:0004519">
    <property type="term" value="F:endonuclease activity"/>
    <property type="evidence" value="ECO:0007669"/>
    <property type="project" value="UniProtKB-KW"/>
</dbReference>
<keyword evidence="8" id="KW-0239">DNA-directed DNA polymerase</keyword>
<evidence type="ECO:0000256" key="2">
    <source>
        <dbReference type="ARBA" id="ARBA00022723"/>
    </source>
</evidence>
<organism evidence="13 14">
    <name type="scientific">Araneus ventricosus</name>
    <name type="common">Orbweaver spider</name>
    <name type="synonym">Epeira ventricosa</name>
    <dbReference type="NCBI Taxonomy" id="182803"/>
    <lineage>
        <taxon>Eukaryota</taxon>
        <taxon>Metazoa</taxon>
        <taxon>Ecdysozoa</taxon>
        <taxon>Arthropoda</taxon>
        <taxon>Chelicerata</taxon>
        <taxon>Arachnida</taxon>
        <taxon>Araneae</taxon>
        <taxon>Araneomorphae</taxon>
        <taxon>Entelegynae</taxon>
        <taxon>Araneoidea</taxon>
        <taxon>Araneidae</taxon>
        <taxon>Araneus</taxon>
    </lineage>
</organism>
<evidence type="ECO:0000256" key="3">
    <source>
        <dbReference type="ARBA" id="ARBA00022759"/>
    </source>
</evidence>
<evidence type="ECO:0000256" key="7">
    <source>
        <dbReference type="ARBA" id="ARBA00022918"/>
    </source>
</evidence>
<dbReference type="InterPro" id="IPR001584">
    <property type="entry name" value="Integrase_cat-core"/>
</dbReference>
<dbReference type="Pfam" id="PF07727">
    <property type="entry name" value="RVT_2"/>
    <property type="match status" value="1"/>
</dbReference>
<evidence type="ECO:0000256" key="9">
    <source>
        <dbReference type="ARBA" id="ARBA00023172"/>
    </source>
</evidence>
<evidence type="ECO:0000256" key="10">
    <source>
        <dbReference type="ARBA" id="ARBA00023268"/>
    </source>
</evidence>
<dbReference type="GO" id="GO:0016787">
    <property type="term" value="F:hydrolase activity"/>
    <property type="evidence" value="ECO:0007669"/>
    <property type="project" value="UniProtKB-KW"/>
</dbReference>
<accession>A0A4Y2Q857</accession>
<dbReference type="GO" id="GO:0003964">
    <property type="term" value="F:RNA-directed DNA polymerase activity"/>
    <property type="evidence" value="ECO:0007669"/>
    <property type="project" value="UniProtKB-KW"/>
</dbReference>
<dbReference type="GO" id="GO:0015074">
    <property type="term" value="P:DNA integration"/>
    <property type="evidence" value="ECO:0007669"/>
    <property type="project" value="UniProtKB-KW"/>
</dbReference>
<dbReference type="SUPFAM" id="SSF56672">
    <property type="entry name" value="DNA/RNA polymerases"/>
    <property type="match status" value="1"/>
</dbReference>
<evidence type="ECO:0000313" key="14">
    <source>
        <dbReference type="Proteomes" id="UP000499080"/>
    </source>
</evidence>
<dbReference type="Pfam" id="PF25597">
    <property type="entry name" value="SH3_retrovirus"/>
    <property type="match status" value="1"/>
</dbReference>
<keyword evidence="8" id="KW-0808">Transferase</keyword>
<evidence type="ECO:0000256" key="5">
    <source>
        <dbReference type="ARBA" id="ARBA00022842"/>
    </source>
</evidence>
<keyword evidence="14" id="KW-1185">Reference proteome</keyword>
<keyword evidence="3" id="KW-0255">Endonuclease</keyword>
<dbReference type="AlphaFoldDB" id="A0A4Y2Q857"/>
<dbReference type="GO" id="GO:0046872">
    <property type="term" value="F:metal ion binding"/>
    <property type="evidence" value="ECO:0007669"/>
    <property type="project" value="UniProtKB-KW"/>
</dbReference>
<keyword evidence="4" id="KW-0378">Hydrolase</keyword>
<dbReference type="InterPro" id="IPR039537">
    <property type="entry name" value="Retrotran_Ty1/copia-like"/>
</dbReference>
<feature type="domain" description="Integrase catalytic" evidence="12">
    <location>
        <begin position="17"/>
        <end position="180"/>
    </location>
</feature>
<dbReference type="EMBL" id="BGPR01013063">
    <property type="protein sequence ID" value="GBN59080.1"/>
    <property type="molecule type" value="Genomic_DNA"/>
</dbReference>
<dbReference type="GO" id="GO:0006310">
    <property type="term" value="P:DNA recombination"/>
    <property type="evidence" value="ECO:0007669"/>
    <property type="project" value="UniProtKB-KW"/>
</dbReference>
<sequence length="655" mass="75538">MKQDLEKMEIVFLSSASTSRKSSAVPGGADAVPGDASGNKWYQKEDDNYSRKVMVFPINKKVDVFQTFLRFQRRAERFLGRKIVSIKTYGGLEFCNKDLDNFLEQQGINHEKTNPYTPEQNGVAGRYNLTALDGVKTLLKSSGVAQKFWGEALLCFTYTWNRVCHKDGNKTPFEKYSGKKPSVSHLKPFGCLAYVGVPKQIRKKLDMRDKLGIIMGYALHTKGYRIWLRDENKLIETINVRFDENTKGVDASQNSNQYAKFNFTISNYSDDEGDFDTVMDSLSGRLIPETSSEYPSTSREESRASTDSSLIPCSEIKWIRKIGREVTGAGIYYGIEGKARRLKSFNEIERYCREHKIHCDKNLFDFSGENTKSEKLTDSAEGQQEANVVDVKIPTCYQQAIRSKEASEWCDAMDRDINVMIERKVWDLVDPPENGKVSGNRWVFTRTFTFTFDEVFSPVVNFSVVRLFFSIFVCLWKWTHIQVDINNAYLYANLDATVYIRQPTGYEGEPHKVCLLRKAIYGLHQSGRQWILELENMLIKLKFKKLDWFNCVYTFKDNVILLFYVDDIIVFGKEIQNVDFVLNLLQDNFDLKVLGSTKKHLGIEFEEQGNDLFIHSLKIQKSYIERLCRTCEKYKFPVSSLPILSITQTCLQFKI</sequence>
<dbReference type="Gene3D" id="3.30.420.10">
    <property type="entry name" value="Ribonuclease H-like superfamily/Ribonuclease H"/>
    <property type="match status" value="1"/>
</dbReference>
<dbReference type="Proteomes" id="UP000499080">
    <property type="component" value="Unassembled WGS sequence"/>
</dbReference>
<dbReference type="InterPro" id="IPR013103">
    <property type="entry name" value="RVT_2"/>
</dbReference>
<reference evidence="13 14" key="1">
    <citation type="journal article" date="2019" name="Sci. Rep.">
        <title>Orb-weaving spider Araneus ventricosus genome elucidates the spidroin gene catalogue.</title>
        <authorList>
            <person name="Kono N."/>
            <person name="Nakamura H."/>
            <person name="Ohtoshi R."/>
            <person name="Moran D.A.P."/>
            <person name="Shinohara A."/>
            <person name="Yoshida Y."/>
            <person name="Fujiwara M."/>
            <person name="Mori M."/>
            <person name="Tomita M."/>
            <person name="Arakawa K."/>
        </authorList>
    </citation>
    <scope>NUCLEOTIDE SEQUENCE [LARGE SCALE GENOMIC DNA]</scope>
</reference>
<feature type="region of interest" description="Disordered" evidence="11">
    <location>
        <begin position="287"/>
        <end position="306"/>
    </location>
</feature>
<protein>
    <submittedName>
        <fullName evidence="13">Retrovirus-related Pol polyprotein from transposon TNT 1-94</fullName>
    </submittedName>
</protein>
<evidence type="ECO:0000256" key="11">
    <source>
        <dbReference type="SAM" id="MobiDB-lite"/>
    </source>
</evidence>
<keyword evidence="2" id="KW-0479">Metal-binding</keyword>
<proteinExistence type="predicted"/>
<dbReference type="GO" id="GO:0003887">
    <property type="term" value="F:DNA-directed DNA polymerase activity"/>
    <property type="evidence" value="ECO:0007669"/>
    <property type="project" value="UniProtKB-KW"/>
</dbReference>
<dbReference type="SUPFAM" id="SSF53098">
    <property type="entry name" value="Ribonuclease H-like"/>
    <property type="match status" value="1"/>
</dbReference>
<dbReference type="InterPro" id="IPR043502">
    <property type="entry name" value="DNA/RNA_pol_sf"/>
</dbReference>
<name>A0A4Y2Q857_ARAVE</name>
<gene>
    <name evidence="13" type="primary">POLX_1081</name>
    <name evidence="13" type="ORF">AVEN_68992_1</name>
</gene>
<dbReference type="InterPro" id="IPR036397">
    <property type="entry name" value="RNaseH_sf"/>
</dbReference>